<dbReference type="Pfam" id="PF00990">
    <property type="entry name" value="GGDEF"/>
    <property type="match status" value="1"/>
</dbReference>
<name>A0A1G6BSB6_9HYPH</name>
<evidence type="ECO:0000313" key="4">
    <source>
        <dbReference type="EMBL" id="SDB23437.1"/>
    </source>
</evidence>
<dbReference type="SUPFAM" id="SSF55073">
    <property type="entry name" value="Nucleotide cyclase"/>
    <property type="match status" value="1"/>
</dbReference>
<dbReference type="InterPro" id="IPR043128">
    <property type="entry name" value="Rev_trsase/Diguanyl_cyclase"/>
</dbReference>
<keyword evidence="1" id="KW-0812">Transmembrane</keyword>
<dbReference type="Pfam" id="PF00989">
    <property type="entry name" value="PAS"/>
    <property type="match status" value="1"/>
</dbReference>
<dbReference type="InterPro" id="IPR029787">
    <property type="entry name" value="Nucleotide_cyclase"/>
</dbReference>
<dbReference type="InterPro" id="IPR052155">
    <property type="entry name" value="Biofilm_reg_signaling"/>
</dbReference>
<dbReference type="PROSITE" id="PS50887">
    <property type="entry name" value="GGDEF"/>
    <property type="match status" value="1"/>
</dbReference>
<accession>A0A1G6BSB6</accession>
<dbReference type="SUPFAM" id="SSF55785">
    <property type="entry name" value="PYP-like sensor domain (PAS domain)"/>
    <property type="match status" value="1"/>
</dbReference>
<keyword evidence="5" id="KW-1185">Reference proteome</keyword>
<dbReference type="InterPro" id="IPR000014">
    <property type="entry name" value="PAS"/>
</dbReference>
<dbReference type="InterPro" id="IPR035965">
    <property type="entry name" value="PAS-like_dom_sf"/>
</dbReference>
<organism evidence="4 5">
    <name type="scientific">Bauldia litoralis</name>
    <dbReference type="NCBI Taxonomy" id="665467"/>
    <lineage>
        <taxon>Bacteria</taxon>
        <taxon>Pseudomonadati</taxon>
        <taxon>Pseudomonadota</taxon>
        <taxon>Alphaproteobacteria</taxon>
        <taxon>Hyphomicrobiales</taxon>
        <taxon>Kaistiaceae</taxon>
        <taxon>Bauldia</taxon>
    </lineage>
</organism>
<gene>
    <name evidence="4" type="ORF">SAMN02982931_01785</name>
</gene>
<feature type="domain" description="GGDEF" evidence="3">
    <location>
        <begin position="334"/>
        <end position="468"/>
    </location>
</feature>
<dbReference type="NCBIfam" id="TIGR00229">
    <property type="entry name" value="sensory_box"/>
    <property type="match status" value="1"/>
</dbReference>
<feature type="transmembrane region" description="Helical" evidence="1">
    <location>
        <begin position="66"/>
        <end position="85"/>
    </location>
</feature>
<evidence type="ECO:0000256" key="1">
    <source>
        <dbReference type="SAM" id="Phobius"/>
    </source>
</evidence>
<dbReference type="EMBL" id="FMXQ01000003">
    <property type="protein sequence ID" value="SDB23437.1"/>
    <property type="molecule type" value="Genomic_DNA"/>
</dbReference>
<dbReference type="PANTHER" id="PTHR44757:SF2">
    <property type="entry name" value="BIOFILM ARCHITECTURE MAINTENANCE PROTEIN MBAA"/>
    <property type="match status" value="1"/>
</dbReference>
<dbReference type="RefSeq" id="WP_175478357.1">
    <property type="nucleotide sequence ID" value="NZ_FMXQ01000003.1"/>
</dbReference>
<evidence type="ECO:0000313" key="5">
    <source>
        <dbReference type="Proteomes" id="UP000199071"/>
    </source>
</evidence>
<dbReference type="InterPro" id="IPR000160">
    <property type="entry name" value="GGDEF_dom"/>
</dbReference>
<dbReference type="PROSITE" id="PS50883">
    <property type="entry name" value="EAL"/>
    <property type="match status" value="1"/>
</dbReference>
<dbReference type="InterPro" id="IPR001633">
    <property type="entry name" value="EAL_dom"/>
</dbReference>
<dbReference type="PANTHER" id="PTHR44757">
    <property type="entry name" value="DIGUANYLATE CYCLASE DGCP"/>
    <property type="match status" value="1"/>
</dbReference>
<dbReference type="CDD" id="cd01949">
    <property type="entry name" value="GGDEF"/>
    <property type="match status" value="1"/>
</dbReference>
<dbReference type="Gene3D" id="3.30.70.270">
    <property type="match status" value="1"/>
</dbReference>
<sequence length="751" mass="82685">MTDTAVSTAAINSVNALLVFLTFRDTDADPGLLVGWLLVNLLYSGILLLDRRWEDAAQSTWPIRRVIIRASFLGVLWGAIPWLVLPLADPGHMLVLGVIVAGMIAGGAVRLSVLPAAAFGYLWSITMLSGAAFLIRAEPLSLIGPVLLLMLAVFLTRHIRNSTTHQIRYVVNQFELSEQNETINLLLNDFRDQSTDWVWETDRRGRICRASPRFLEAAGRAEGHLNGLMIDRLFQPEPVALSRHLKRRETFREVPASIELDGVVRHWKLTGRPIYDLGRRFSGYRGVAADFTEEVLATDRLSYLAHHDSLTGLSNRVTLRDEVEAALGQRADNRVIALFLLDLDEFKAINDTMGHPVGDELLAAVGARLLARYGQEDIVARLGGDEFAILHCSQASAWSPTGFAVALLALFDEPFKLSTAELSVKTSVGVALMDAATSACSPDDLLRDADVALYRAKAEGSGFKVFEPEMNEWAARRHALRQALALAIERDELSVVFQPIVDISSNRIVCFEALSRWASAEFGEVSPAEFIAIAEESGLMKTIGEWVFARALRDASRWPKEIKLSVNLSAVQFRETALTTRFETMLAEVGFDPRRLELEVTESTFLHSNEVTRNTMLGLKAAGASIVMDDFGTGYSSLSYLRDFPFDKIKIDRTFIETSKTDAASQAIVRSVIALGHALGMTVTAEGIEEAAQIDMLRSMNCDEVQGYIFSQPLSAEAAWGMACGTGYLEPEAGNFDAGDDVRPLRRSDAA</sequence>
<dbReference type="STRING" id="665467.SAMN02982931_01785"/>
<protein>
    <submittedName>
        <fullName evidence="4">PAS domain S-box-containing protein/diguanylate cyclase (GGDEF) domain-containing protein</fullName>
    </submittedName>
</protein>
<dbReference type="GO" id="GO:0006355">
    <property type="term" value="P:regulation of DNA-templated transcription"/>
    <property type="evidence" value="ECO:0007669"/>
    <property type="project" value="InterPro"/>
</dbReference>
<dbReference type="SMART" id="SM00052">
    <property type="entry name" value="EAL"/>
    <property type="match status" value="1"/>
</dbReference>
<dbReference type="AlphaFoldDB" id="A0A1G6BSB6"/>
<dbReference type="NCBIfam" id="TIGR00254">
    <property type="entry name" value="GGDEF"/>
    <property type="match status" value="1"/>
</dbReference>
<dbReference type="InterPro" id="IPR013767">
    <property type="entry name" value="PAS_fold"/>
</dbReference>
<dbReference type="Pfam" id="PF00563">
    <property type="entry name" value="EAL"/>
    <property type="match status" value="1"/>
</dbReference>
<evidence type="ECO:0000259" key="2">
    <source>
        <dbReference type="PROSITE" id="PS50883"/>
    </source>
</evidence>
<feature type="transmembrane region" description="Helical" evidence="1">
    <location>
        <begin position="141"/>
        <end position="159"/>
    </location>
</feature>
<dbReference type="SMART" id="SM00267">
    <property type="entry name" value="GGDEF"/>
    <property type="match status" value="1"/>
</dbReference>
<dbReference type="SUPFAM" id="SSF141868">
    <property type="entry name" value="EAL domain-like"/>
    <property type="match status" value="1"/>
</dbReference>
<dbReference type="Gene3D" id="3.20.20.450">
    <property type="entry name" value="EAL domain"/>
    <property type="match status" value="1"/>
</dbReference>
<dbReference type="Gene3D" id="3.30.450.20">
    <property type="entry name" value="PAS domain"/>
    <property type="match status" value="1"/>
</dbReference>
<feature type="transmembrane region" description="Helical" evidence="1">
    <location>
        <begin position="32"/>
        <end position="50"/>
    </location>
</feature>
<evidence type="ECO:0000259" key="3">
    <source>
        <dbReference type="PROSITE" id="PS50887"/>
    </source>
</evidence>
<dbReference type="InterPro" id="IPR035919">
    <property type="entry name" value="EAL_sf"/>
</dbReference>
<proteinExistence type="predicted"/>
<reference evidence="4 5" key="1">
    <citation type="submission" date="2016-10" db="EMBL/GenBank/DDBJ databases">
        <authorList>
            <person name="de Groot N.N."/>
        </authorList>
    </citation>
    <scope>NUCLEOTIDE SEQUENCE [LARGE SCALE GENOMIC DNA]</scope>
    <source>
        <strain evidence="4 5">ATCC 35022</strain>
    </source>
</reference>
<keyword evidence="1" id="KW-1133">Transmembrane helix</keyword>
<feature type="domain" description="EAL" evidence="2">
    <location>
        <begin position="477"/>
        <end position="727"/>
    </location>
</feature>
<keyword evidence="1" id="KW-0472">Membrane</keyword>
<dbReference type="Proteomes" id="UP000199071">
    <property type="component" value="Unassembled WGS sequence"/>
</dbReference>
<dbReference type="CDD" id="cd01948">
    <property type="entry name" value="EAL"/>
    <property type="match status" value="1"/>
</dbReference>